<proteinExistence type="predicted"/>
<gene>
    <name evidence="1" type="ORF">HPB47_005970</name>
</gene>
<reference evidence="1 2" key="1">
    <citation type="journal article" date="2020" name="Cell">
        <title>Large-Scale Comparative Analyses of Tick Genomes Elucidate Their Genetic Diversity and Vector Capacities.</title>
        <authorList>
            <consortium name="Tick Genome and Microbiome Consortium (TIGMIC)"/>
            <person name="Jia N."/>
            <person name="Wang J."/>
            <person name="Shi W."/>
            <person name="Du L."/>
            <person name="Sun Y."/>
            <person name="Zhan W."/>
            <person name="Jiang J.F."/>
            <person name="Wang Q."/>
            <person name="Zhang B."/>
            <person name="Ji P."/>
            <person name="Bell-Sakyi L."/>
            <person name="Cui X.M."/>
            <person name="Yuan T.T."/>
            <person name="Jiang B.G."/>
            <person name="Yang W.F."/>
            <person name="Lam T.T."/>
            <person name="Chang Q.C."/>
            <person name="Ding S.J."/>
            <person name="Wang X.J."/>
            <person name="Zhu J.G."/>
            <person name="Ruan X.D."/>
            <person name="Zhao L."/>
            <person name="Wei J.T."/>
            <person name="Ye R.Z."/>
            <person name="Que T.C."/>
            <person name="Du C.H."/>
            <person name="Zhou Y.H."/>
            <person name="Cheng J.X."/>
            <person name="Dai P.F."/>
            <person name="Guo W.B."/>
            <person name="Han X.H."/>
            <person name="Huang E.J."/>
            <person name="Li L.F."/>
            <person name="Wei W."/>
            <person name="Gao Y.C."/>
            <person name="Liu J.Z."/>
            <person name="Shao H.Z."/>
            <person name="Wang X."/>
            <person name="Wang C.C."/>
            <person name="Yang T.C."/>
            <person name="Huo Q.B."/>
            <person name="Li W."/>
            <person name="Chen H.Y."/>
            <person name="Chen S.E."/>
            <person name="Zhou L.G."/>
            <person name="Ni X.B."/>
            <person name="Tian J.H."/>
            <person name="Sheng Y."/>
            <person name="Liu T."/>
            <person name="Pan Y.S."/>
            <person name="Xia L.Y."/>
            <person name="Li J."/>
            <person name="Zhao F."/>
            <person name="Cao W.C."/>
        </authorList>
    </citation>
    <scope>NUCLEOTIDE SEQUENCE [LARGE SCALE GENOMIC DNA]</scope>
    <source>
        <strain evidence="1">Iper-2018</strain>
    </source>
</reference>
<keyword evidence="2" id="KW-1185">Reference proteome</keyword>
<sequence>MTDNMNELSERLLSATIGDRGAEVSFRGHGLKLDTEQDAKDVVEAISRCPDLETLCLEGNTLGVDAAKAVGKALEAQPKLRRALWKDLFTGRSKEVIPDALRFLTGGVMLSHARLTELDLSDNAFGPVGIGALVPLLSSPCCFQLKTLLLNNNGLGPGGAELLAKALGACLAESRKVGTPLQLRTLVCGRNRLENVGATALAAVLADMGSLEELSLPQNGIFHEGVGALAKGVAANPNLHLLNLNDNIFTPEGARQMAQAVRRLDKLEVLNFGDCLVKTAGAKALAKGLAEGSSPLREVQLGYNGISLSGGLALVEALKDRPQLEVLELDGNKFGTHGVEQLEAAMDAVGKLDKLCAFSDDEGSSADEDDEDEEAKDAEEEQRGSVEAFLASPTAPKLVQLGSQRSKQLLQHVEENSGQNLLCGYLDAFMKVASVVGLGDEASRRSALDCGDALMGASFALASREGGPADLNNRLLVRLGLLKAERGEESPWPGSTKEGAMSLLADLVPKEYFDSSTRDALQAFLSRPQQNGALESKARHRLMQVLYQA</sequence>
<accession>A0AC60QZ87</accession>
<evidence type="ECO:0000313" key="1">
    <source>
        <dbReference type="EMBL" id="KAG0444995.1"/>
    </source>
</evidence>
<protein>
    <submittedName>
        <fullName evidence="1">Uncharacterized protein</fullName>
    </submittedName>
</protein>
<dbReference type="Proteomes" id="UP000805193">
    <property type="component" value="Unassembled WGS sequence"/>
</dbReference>
<dbReference type="EMBL" id="JABSTQ010001089">
    <property type="protein sequence ID" value="KAG0444995.1"/>
    <property type="molecule type" value="Genomic_DNA"/>
</dbReference>
<evidence type="ECO:0000313" key="2">
    <source>
        <dbReference type="Proteomes" id="UP000805193"/>
    </source>
</evidence>
<comment type="caution">
    <text evidence="1">The sequence shown here is derived from an EMBL/GenBank/DDBJ whole genome shotgun (WGS) entry which is preliminary data.</text>
</comment>
<name>A0AC60QZ87_IXOPE</name>
<organism evidence="1 2">
    <name type="scientific">Ixodes persulcatus</name>
    <name type="common">Taiga tick</name>
    <dbReference type="NCBI Taxonomy" id="34615"/>
    <lineage>
        <taxon>Eukaryota</taxon>
        <taxon>Metazoa</taxon>
        <taxon>Ecdysozoa</taxon>
        <taxon>Arthropoda</taxon>
        <taxon>Chelicerata</taxon>
        <taxon>Arachnida</taxon>
        <taxon>Acari</taxon>
        <taxon>Parasitiformes</taxon>
        <taxon>Ixodida</taxon>
        <taxon>Ixodoidea</taxon>
        <taxon>Ixodidae</taxon>
        <taxon>Ixodinae</taxon>
        <taxon>Ixodes</taxon>
    </lineage>
</organism>